<evidence type="ECO:0000313" key="2">
    <source>
        <dbReference type="Proteomes" id="UP001107558"/>
    </source>
</evidence>
<protein>
    <submittedName>
        <fullName evidence="1">Uncharacterized protein</fullName>
    </submittedName>
</protein>
<sequence>MILNKNNLSPWTILNKDQKEKALNSTIKINGCLVKLKNIDELEFHVDLNQLLNLLSQEQIDEILTSKIVEIEYNVMEISQTNDEFDEDANSKISYSNKQIKSRSPYEELNEEDKRKILNAKVRVPGYYVKFGEFIKNELETCKYLSRDEINKMLNGETVTFFKDLVESLDDFIKRKGVTINSNEN</sequence>
<dbReference type="AlphaFoldDB" id="A0A9J6CTR2"/>
<name>A0A9J6CTR2_POLVA</name>
<gene>
    <name evidence="1" type="ORF">PVAND_014355</name>
</gene>
<evidence type="ECO:0000313" key="1">
    <source>
        <dbReference type="EMBL" id="KAG5685163.1"/>
    </source>
</evidence>
<organism evidence="1 2">
    <name type="scientific">Polypedilum vanderplanki</name>
    <name type="common">Sleeping chironomid midge</name>
    <dbReference type="NCBI Taxonomy" id="319348"/>
    <lineage>
        <taxon>Eukaryota</taxon>
        <taxon>Metazoa</taxon>
        <taxon>Ecdysozoa</taxon>
        <taxon>Arthropoda</taxon>
        <taxon>Hexapoda</taxon>
        <taxon>Insecta</taxon>
        <taxon>Pterygota</taxon>
        <taxon>Neoptera</taxon>
        <taxon>Endopterygota</taxon>
        <taxon>Diptera</taxon>
        <taxon>Nematocera</taxon>
        <taxon>Chironomoidea</taxon>
        <taxon>Chironomidae</taxon>
        <taxon>Chironominae</taxon>
        <taxon>Polypedilum</taxon>
        <taxon>Polypedilum</taxon>
    </lineage>
</organism>
<comment type="caution">
    <text evidence="1">The sequence shown here is derived from an EMBL/GenBank/DDBJ whole genome shotgun (WGS) entry which is preliminary data.</text>
</comment>
<reference evidence="1" key="1">
    <citation type="submission" date="2021-03" db="EMBL/GenBank/DDBJ databases">
        <title>Chromosome level genome of the anhydrobiotic midge Polypedilum vanderplanki.</title>
        <authorList>
            <person name="Yoshida Y."/>
            <person name="Kikawada T."/>
            <person name="Gusev O."/>
        </authorList>
    </citation>
    <scope>NUCLEOTIDE SEQUENCE</scope>
    <source>
        <strain evidence="1">NIAS01</strain>
        <tissue evidence="1">Whole body or cell culture</tissue>
    </source>
</reference>
<proteinExistence type="predicted"/>
<dbReference type="Proteomes" id="UP001107558">
    <property type="component" value="Chromosome 1"/>
</dbReference>
<keyword evidence="2" id="KW-1185">Reference proteome</keyword>
<dbReference type="EMBL" id="JADBJN010000001">
    <property type="protein sequence ID" value="KAG5685163.1"/>
    <property type="molecule type" value="Genomic_DNA"/>
</dbReference>
<accession>A0A9J6CTR2</accession>